<keyword evidence="1" id="KW-1133">Transmembrane helix</keyword>
<keyword evidence="1" id="KW-0472">Membrane</keyword>
<evidence type="ECO:0000313" key="2">
    <source>
        <dbReference type="EMBL" id="GAA3956927.1"/>
    </source>
</evidence>
<sequence length="70" mass="8273">MRLAWVRIRFTIRKTLGIRDQRQGNLRLRIREMEAQRRMSREQRRSGVRLARWALAIAALAVVAWVAVTS</sequence>
<name>A0ABP7NYX1_9ACTN</name>
<gene>
    <name evidence="2" type="ORF">GCM10022384_07550</name>
</gene>
<comment type="caution">
    <text evidence="2">The sequence shown here is derived from an EMBL/GenBank/DDBJ whole genome shotgun (WGS) entry which is preliminary data.</text>
</comment>
<reference evidence="3" key="1">
    <citation type="journal article" date="2019" name="Int. J. Syst. Evol. Microbiol.">
        <title>The Global Catalogue of Microorganisms (GCM) 10K type strain sequencing project: providing services to taxonomists for standard genome sequencing and annotation.</title>
        <authorList>
            <consortium name="The Broad Institute Genomics Platform"/>
            <consortium name="The Broad Institute Genome Sequencing Center for Infectious Disease"/>
            <person name="Wu L."/>
            <person name="Ma J."/>
        </authorList>
    </citation>
    <scope>NUCLEOTIDE SEQUENCE [LARGE SCALE GENOMIC DNA]</scope>
    <source>
        <strain evidence="3">JCM 17027</strain>
    </source>
</reference>
<proteinExistence type="predicted"/>
<feature type="transmembrane region" description="Helical" evidence="1">
    <location>
        <begin position="50"/>
        <end position="68"/>
    </location>
</feature>
<keyword evidence="1" id="KW-0812">Transmembrane</keyword>
<evidence type="ECO:0000313" key="3">
    <source>
        <dbReference type="Proteomes" id="UP001500034"/>
    </source>
</evidence>
<organism evidence="2 3">
    <name type="scientific">Streptomyces marokkonensis</name>
    <dbReference type="NCBI Taxonomy" id="324855"/>
    <lineage>
        <taxon>Bacteria</taxon>
        <taxon>Bacillati</taxon>
        <taxon>Actinomycetota</taxon>
        <taxon>Actinomycetes</taxon>
        <taxon>Kitasatosporales</taxon>
        <taxon>Streptomycetaceae</taxon>
        <taxon>Streptomyces</taxon>
    </lineage>
</organism>
<dbReference type="Proteomes" id="UP001500034">
    <property type="component" value="Unassembled WGS sequence"/>
</dbReference>
<keyword evidence="3" id="KW-1185">Reference proteome</keyword>
<accession>A0ABP7NYX1</accession>
<protein>
    <submittedName>
        <fullName evidence="2">Uncharacterized protein</fullName>
    </submittedName>
</protein>
<evidence type="ECO:0000256" key="1">
    <source>
        <dbReference type="SAM" id="Phobius"/>
    </source>
</evidence>
<dbReference type="EMBL" id="BAABCQ010000009">
    <property type="protein sequence ID" value="GAA3956927.1"/>
    <property type="molecule type" value="Genomic_DNA"/>
</dbReference>
<dbReference type="RefSeq" id="WP_345589144.1">
    <property type="nucleotide sequence ID" value="NZ_BAABCQ010000009.1"/>
</dbReference>